<evidence type="ECO:0000259" key="1">
    <source>
        <dbReference type="Pfam" id="PF00144"/>
    </source>
</evidence>
<dbReference type="InterPro" id="IPR050789">
    <property type="entry name" value="Diverse_Enzym_Activities"/>
</dbReference>
<dbReference type="EMBL" id="FOQH01000001">
    <property type="protein sequence ID" value="SFH64496.1"/>
    <property type="molecule type" value="Genomic_DNA"/>
</dbReference>
<dbReference type="SUPFAM" id="SSF56601">
    <property type="entry name" value="beta-lactamase/transpeptidase-like"/>
    <property type="match status" value="1"/>
</dbReference>
<gene>
    <name evidence="2" type="ORF">SAMN05216258_101265</name>
</gene>
<evidence type="ECO:0000313" key="2">
    <source>
        <dbReference type="EMBL" id="SFH64496.1"/>
    </source>
</evidence>
<dbReference type="OrthoDB" id="9814204at2"/>
<evidence type="ECO:0000313" key="3">
    <source>
        <dbReference type="Proteomes" id="UP000199377"/>
    </source>
</evidence>
<dbReference type="STRING" id="1114924.SAMN05216258_101265"/>
<dbReference type="AlphaFoldDB" id="A0A1I3BQY3"/>
<proteinExistence type="predicted"/>
<dbReference type="PROSITE" id="PS51318">
    <property type="entry name" value="TAT"/>
    <property type="match status" value="1"/>
</dbReference>
<dbReference type="Pfam" id="PF00144">
    <property type="entry name" value="Beta-lactamase"/>
    <property type="match status" value="1"/>
</dbReference>
<feature type="domain" description="Beta-lactamase-related" evidence="1">
    <location>
        <begin position="169"/>
        <end position="453"/>
    </location>
</feature>
<reference evidence="2 3" key="1">
    <citation type="submission" date="2016-10" db="EMBL/GenBank/DDBJ databases">
        <authorList>
            <person name="de Groot N.N."/>
        </authorList>
    </citation>
    <scope>NUCLEOTIDE SEQUENCE [LARGE SCALE GENOMIC DNA]</scope>
    <source>
        <strain evidence="2 3">CGMCC 1.11030</strain>
    </source>
</reference>
<dbReference type="RefSeq" id="WP_143103234.1">
    <property type="nucleotide sequence ID" value="NZ_FOQH01000001.1"/>
</dbReference>
<dbReference type="InterPro" id="IPR012338">
    <property type="entry name" value="Beta-lactam/transpept-like"/>
</dbReference>
<dbReference type="Proteomes" id="UP000199377">
    <property type="component" value="Unassembled WGS sequence"/>
</dbReference>
<keyword evidence="3" id="KW-1185">Reference proteome</keyword>
<dbReference type="PANTHER" id="PTHR43283">
    <property type="entry name" value="BETA-LACTAMASE-RELATED"/>
    <property type="match status" value="1"/>
</dbReference>
<dbReference type="InterPro" id="IPR006311">
    <property type="entry name" value="TAT_signal"/>
</dbReference>
<organism evidence="2 3">
    <name type="scientific">Albimonas pacifica</name>
    <dbReference type="NCBI Taxonomy" id="1114924"/>
    <lineage>
        <taxon>Bacteria</taxon>
        <taxon>Pseudomonadati</taxon>
        <taxon>Pseudomonadota</taxon>
        <taxon>Alphaproteobacteria</taxon>
        <taxon>Rhodobacterales</taxon>
        <taxon>Paracoccaceae</taxon>
        <taxon>Albimonas</taxon>
    </lineage>
</organism>
<dbReference type="InterPro" id="IPR001466">
    <property type="entry name" value="Beta-lactam-related"/>
</dbReference>
<protein>
    <submittedName>
        <fullName evidence="2">CubicO group peptidase, beta-lactamase class C family</fullName>
    </submittedName>
</protein>
<dbReference type="Gene3D" id="3.40.710.10">
    <property type="entry name" value="DD-peptidase/beta-lactamase superfamily"/>
    <property type="match status" value="1"/>
</dbReference>
<accession>A0A1I3BQY3</accession>
<name>A0A1I3BQY3_9RHOB</name>
<sequence length="482" mass="52192">MTTDRTRTERQADDGTAGATGGVDRRKFIAAGASLGTAAGIAALGLDPEAAMAAGGATMPRIVGAPAIEPLVLDGPMAKWKQPLSLDFVQGANARYSFANWQSGSDDSVYYNLNLPAFFKSKAVIPPGGISVLERAIRPDLLDVAFKAHDGGVAPPLKTYLVGPRQVQAMMMAHKGKVVFETYPGMNPTNIHATMSTAKTTASLLAAMLWEEGKLDLDKPVPTYVPELKGTAWDAVTMTHAMNMASGLDIEETFENLVNPDSWIAKFFTAAFEGKGDWRQLNKEAKPIPGERPGQHFRYSSAITMVLVLAVENISGLPWDEYFNQRVWSKIGARNPCLICLTPDGTPLGAGLLNVTPEDWLRYALLYTPSWRAVAERQVISDRLLKRIQTLGDPKAYAGTTEEGYGTRWFGVRPDYNTAQWDHAFHDGALFKHGNMGQGIYVDPARDFAGVYFGLAPNQEDLSGIDHAPGHLRAAAKILAGG</sequence>
<dbReference type="PANTHER" id="PTHR43283:SF7">
    <property type="entry name" value="BETA-LACTAMASE-RELATED DOMAIN-CONTAINING PROTEIN"/>
    <property type="match status" value="1"/>
</dbReference>